<evidence type="ECO:0000313" key="2">
    <source>
        <dbReference type="EMBL" id="KAH7112123.1"/>
    </source>
</evidence>
<keyword evidence="3" id="KW-1185">Reference proteome</keyword>
<gene>
    <name evidence="2" type="ORF">B0J11DRAFT_585600</name>
</gene>
<comment type="caution">
    <text evidence="2">The sequence shown here is derived from an EMBL/GenBank/DDBJ whole genome shotgun (WGS) entry which is preliminary data.</text>
</comment>
<name>A0A9P9D3P3_9PLEO</name>
<feature type="compositionally biased region" description="Polar residues" evidence="1">
    <location>
        <begin position="128"/>
        <end position="148"/>
    </location>
</feature>
<evidence type="ECO:0000256" key="1">
    <source>
        <dbReference type="SAM" id="MobiDB-lite"/>
    </source>
</evidence>
<proteinExistence type="predicted"/>
<organism evidence="2 3">
    <name type="scientific">Dendryphion nanum</name>
    <dbReference type="NCBI Taxonomy" id="256645"/>
    <lineage>
        <taxon>Eukaryota</taxon>
        <taxon>Fungi</taxon>
        <taxon>Dikarya</taxon>
        <taxon>Ascomycota</taxon>
        <taxon>Pezizomycotina</taxon>
        <taxon>Dothideomycetes</taxon>
        <taxon>Pleosporomycetidae</taxon>
        <taxon>Pleosporales</taxon>
        <taxon>Torulaceae</taxon>
        <taxon>Dendryphion</taxon>
    </lineage>
</organism>
<reference evidence="2" key="1">
    <citation type="journal article" date="2021" name="Nat. Commun.">
        <title>Genetic determinants of endophytism in the Arabidopsis root mycobiome.</title>
        <authorList>
            <person name="Mesny F."/>
            <person name="Miyauchi S."/>
            <person name="Thiergart T."/>
            <person name="Pickel B."/>
            <person name="Atanasova L."/>
            <person name="Karlsson M."/>
            <person name="Huettel B."/>
            <person name="Barry K.W."/>
            <person name="Haridas S."/>
            <person name="Chen C."/>
            <person name="Bauer D."/>
            <person name="Andreopoulos W."/>
            <person name="Pangilinan J."/>
            <person name="LaButti K."/>
            <person name="Riley R."/>
            <person name="Lipzen A."/>
            <person name="Clum A."/>
            <person name="Drula E."/>
            <person name="Henrissat B."/>
            <person name="Kohler A."/>
            <person name="Grigoriev I.V."/>
            <person name="Martin F.M."/>
            <person name="Hacquard S."/>
        </authorList>
    </citation>
    <scope>NUCLEOTIDE SEQUENCE</scope>
    <source>
        <strain evidence="2">MPI-CAGE-CH-0243</strain>
    </source>
</reference>
<dbReference type="Proteomes" id="UP000700596">
    <property type="component" value="Unassembled WGS sequence"/>
</dbReference>
<sequence>MILSPHKMYSKYRMARDIKESDDDDLFHDLRVPGSRSQPFPSPSLALAEFGLNLVLPSPPDSPLLSAEDGEEGLELTRTITAIYSPVYTPISSDDGLTGAPIRPRPEVPPLVCTAPLSPTAEEDPALLSTSQCPTPRPQSTNLNTNYPQSLRSLSPIVPRYGPSSAPCVQESDHSSVNLLSSQPGAAELVVRTNKPHEKAAAHTTETIQEKVIAMASPALCDITALALAPHDPAMPVSDVPRECASTCAGTRSIV</sequence>
<accession>A0A9P9D3P3</accession>
<dbReference type="EMBL" id="JAGMWT010000022">
    <property type="protein sequence ID" value="KAH7112123.1"/>
    <property type="molecule type" value="Genomic_DNA"/>
</dbReference>
<dbReference type="AlphaFoldDB" id="A0A9P9D3P3"/>
<protein>
    <submittedName>
        <fullName evidence="2">Uncharacterized protein</fullName>
    </submittedName>
</protein>
<feature type="region of interest" description="Disordered" evidence="1">
    <location>
        <begin position="118"/>
        <end position="148"/>
    </location>
</feature>
<evidence type="ECO:0000313" key="3">
    <source>
        <dbReference type="Proteomes" id="UP000700596"/>
    </source>
</evidence>